<dbReference type="GO" id="GO:0008253">
    <property type="term" value="F:5'-nucleotidase activity"/>
    <property type="evidence" value="ECO:0007669"/>
    <property type="project" value="UniProtKB-EC"/>
</dbReference>
<evidence type="ECO:0000256" key="2">
    <source>
        <dbReference type="ARBA" id="ARBA00011062"/>
    </source>
</evidence>
<name>A0ABZ1YLT9_9NOCA</name>
<evidence type="ECO:0000313" key="7">
    <source>
        <dbReference type="EMBL" id="WUV44013.1"/>
    </source>
</evidence>
<dbReference type="SUPFAM" id="SSF64167">
    <property type="entry name" value="SurE-like"/>
    <property type="match status" value="1"/>
</dbReference>
<dbReference type="InterPro" id="IPR030048">
    <property type="entry name" value="SurE"/>
</dbReference>
<evidence type="ECO:0000256" key="5">
    <source>
        <dbReference type="ARBA" id="ARBA00022801"/>
    </source>
</evidence>
<dbReference type="PANTHER" id="PTHR30457">
    <property type="entry name" value="5'-NUCLEOTIDASE SURE"/>
    <property type="match status" value="1"/>
</dbReference>
<keyword evidence="8" id="KW-1185">Reference proteome</keyword>
<evidence type="ECO:0000256" key="1">
    <source>
        <dbReference type="ARBA" id="ARBA00000815"/>
    </source>
</evidence>
<evidence type="ECO:0000259" key="6">
    <source>
        <dbReference type="Pfam" id="PF01975"/>
    </source>
</evidence>
<protein>
    <recommendedName>
        <fullName evidence="3">5'-nucleotidase</fullName>
        <ecNumber evidence="3">3.1.3.5</ecNumber>
    </recommendedName>
</protein>
<accession>A0ABZ1YLT9</accession>
<dbReference type="GO" id="GO:0008254">
    <property type="term" value="F:3'-nucleotidase activity"/>
    <property type="evidence" value="ECO:0007669"/>
    <property type="project" value="UniProtKB-EC"/>
</dbReference>
<dbReference type="Proteomes" id="UP001432062">
    <property type="component" value="Chromosome"/>
</dbReference>
<keyword evidence="5 7" id="KW-0378">Hydrolase</keyword>
<dbReference type="InterPro" id="IPR002828">
    <property type="entry name" value="SurE-like_Pase/nucleotidase"/>
</dbReference>
<dbReference type="InterPro" id="IPR036523">
    <property type="entry name" value="SurE-like_sf"/>
</dbReference>
<sequence>MLRAALIAAGLNVVVVAPSANQSGISRAATYKNPIRAALIESEGGKVYSVAGTPVDCVRIALGGGLVADADLVISGINHGANVGDDIYNSGTVGAAVEAALFDVAAMAVSQQSLVDHFNILDPVGVPTVGFEQSARYGVAVARALLDKSAATRTVVNVNVPAVVPSGIAVTRLGKRFYQRNSLEPLGEHGPSTYYLVYGSSEGQAAPFETAGGTDFAALQEGLVSVSPVDYEHGLDASFELADWAQGLVGRAEEHLAL</sequence>
<dbReference type="NCBIfam" id="TIGR00087">
    <property type="entry name" value="surE"/>
    <property type="match status" value="1"/>
</dbReference>
<dbReference type="PANTHER" id="PTHR30457:SF0">
    <property type="entry name" value="PHOSPHATASE, PUTATIVE (AFU_ORTHOLOGUE AFUA_4G01070)-RELATED"/>
    <property type="match status" value="1"/>
</dbReference>
<dbReference type="RefSeq" id="WP_329406681.1">
    <property type="nucleotide sequence ID" value="NZ_CP109441.1"/>
</dbReference>
<evidence type="ECO:0000256" key="3">
    <source>
        <dbReference type="ARBA" id="ARBA00012643"/>
    </source>
</evidence>
<dbReference type="EMBL" id="CP109441">
    <property type="protein sequence ID" value="WUV44013.1"/>
    <property type="molecule type" value="Genomic_DNA"/>
</dbReference>
<reference evidence="7" key="1">
    <citation type="submission" date="2022-10" db="EMBL/GenBank/DDBJ databases">
        <title>The complete genomes of actinobacterial strains from the NBC collection.</title>
        <authorList>
            <person name="Joergensen T.S."/>
            <person name="Alvarez Arevalo M."/>
            <person name="Sterndorff E.B."/>
            <person name="Faurdal D."/>
            <person name="Vuksanovic O."/>
            <person name="Mourched A.-S."/>
            <person name="Charusanti P."/>
            <person name="Shaw S."/>
            <person name="Blin K."/>
            <person name="Weber T."/>
        </authorList>
    </citation>
    <scope>NUCLEOTIDE SEQUENCE</scope>
    <source>
        <strain evidence="7">NBC_01482</strain>
    </source>
</reference>
<comment type="catalytic activity">
    <reaction evidence="1">
        <text>a ribonucleoside 5'-phosphate + H2O = a ribonucleoside + phosphate</text>
        <dbReference type="Rhea" id="RHEA:12484"/>
        <dbReference type="ChEBI" id="CHEBI:15377"/>
        <dbReference type="ChEBI" id="CHEBI:18254"/>
        <dbReference type="ChEBI" id="CHEBI:43474"/>
        <dbReference type="ChEBI" id="CHEBI:58043"/>
        <dbReference type="EC" id="3.1.3.5"/>
    </reaction>
</comment>
<dbReference type="Gene3D" id="3.40.1210.10">
    <property type="entry name" value="Survival protein SurE-like phosphatase/nucleotidase"/>
    <property type="match status" value="1"/>
</dbReference>
<organism evidence="7 8">
    <name type="scientific">Nocardia vinacea</name>
    <dbReference type="NCBI Taxonomy" id="96468"/>
    <lineage>
        <taxon>Bacteria</taxon>
        <taxon>Bacillati</taxon>
        <taxon>Actinomycetota</taxon>
        <taxon>Actinomycetes</taxon>
        <taxon>Mycobacteriales</taxon>
        <taxon>Nocardiaceae</taxon>
        <taxon>Nocardia</taxon>
    </lineage>
</organism>
<gene>
    <name evidence="7" type="primary">surE</name>
    <name evidence="7" type="ORF">OG563_33150</name>
</gene>
<proteinExistence type="inferred from homology"/>
<evidence type="ECO:0000256" key="4">
    <source>
        <dbReference type="ARBA" id="ARBA00022723"/>
    </source>
</evidence>
<keyword evidence="4" id="KW-0479">Metal-binding</keyword>
<evidence type="ECO:0000313" key="8">
    <source>
        <dbReference type="Proteomes" id="UP001432062"/>
    </source>
</evidence>
<dbReference type="EC" id="3.1.3.5" evidence="3"/>
<dbReference type="Pfam" id="PF01975">
    <property type="entry name" value="SurE"/>
    <property type="match status" value="1"/>
</dbReference>
<comment type="similarity">
    <text evidence="2">Belongs to the SurE nucleotidase family.</text>
</comment>
<feature type="domain" description="Survival protein SurE-like phosphatase/nucleotidase" evidence="6">
    <location>
        <begin position="3"/>
        <end position="179"/>
    </location>
</feature>